<gene>
    <name evidence="1" type="ORF">IWW36_006016</name>
</gene>
<organism evidence="1 2">
    <name type="scientific">Coemansia brasiliensis</name>
    <dbReference type="NCBI Taxonomy" id="2650707"/>
    <lineage>
        <taxon>Eukaryota</taxon>
        <taxon>Fungi</taxon>
        <taxon>Fungi incertae sedis</taxon>
        <taxon>Zoopagomycota</taxon>
        <taxon>Kickxellomycotina</taxon>
        <taxon>Kickxellomycetes</taxon>
        <taxon>Kickxellales</taxon>
        <taxon>Kickxellaceae</taxon>
        <taxon>Coemansia</taxon>
    </lineage>
</organism>
<dbReference type="Proteomes" id="UP001139887">
    <property type="component" value="Unassembled WGS sequence"/>
</dbReference>
<keyword evidence="2" id="KW-1185">Reference proteome</keyword>
<reference evidence="1" key="1">
    <citation type="submission" date="2022-07" db="EMBL/GenBank/DDBJ databases">
        <title>Phylogenomic reconstructions and comparative analyses of Kickxellomycotina fungi.</title>
        <authorList>
            <person name="Reynolds N.K."/>
            <person name="Stajich J.E."/>
            <person name="Barry K."/>
            <person name="Grigoriev I.V."/>
            <person name="Crous P."/>
            <person name="Smith M.E."/>
        </authorList>
    </citation>
    <scope>NUCLEOTIDE SEQUENCE</scope>
    <source>
        <strain evidence="1">NRRL 1566</strain>
    </source>
</reference>
<name>A0A9W8I7K3_9FUNG</name>
<protein>
    <recommendedName>
        <fullName evidence="3">F-box domain-containing protein</fullName>
    </recommendedName>
</protein>
<sequence length="279" mass="32313">MDRLPELVLQQIFQQVIDFRSLEYFEDPDFLGTWGQWAEEVLPLLGVCRYWRAISCPMYYQYAAICYINRPYNTIRPACRKARLNQIICPRLQQMVKHVYMHVYLSEVLANGLERLFDDIDARFSNVAQLMVVLDESESGSTIVHKQVPELANVQKRTVDLGLSSDAVCKINWTCYKLQQMFPHTVAVNVAGTSRSSTAMTIVKLCCEMVQNKQAVWMEPRSYMDLAAAMVNISQLQWIKVDSAHRCMEAVELVRRNHKTLTKIIFTNTWAYFASKILH</sequence>
<evidence type="ECO:0000313" key="2">
    <source>
        <dbReference type="Proteomes" id="UP001139887"/>
    </source>
</evidence>
<dbReference type="AlphaFoldDB" id="A0A9W8I7K3"/>
<dbReference type="OrthoDB" id="5548663at2759"/>
<proteinExistence type="predicted"/>
<dbReference type="EMBL" id="JANBUW010001898">
    <property type="protein sequence ID" value="KAJ2842143.1"/>
    <property type="molecule type" value="Genomic_DNA"/>
</dbReference>
<evidence type="ECO:0000313" key="1">
    <source>
        <dbReference type="EMBL" id="KAJ2842143.1"/>
    </source>
</evidence>
<feature type="non-terminal residue" evidence="1">
    <location>
        <position position="279"/>
    </location>
</feature>
<comment type="caution">
    <text evidence="1">The sequence shown here is derived from an EMBL/GenBank/DDBJ whole genome shotgun (WGS) entry which is preliminary data.</text>
</comment>
<accession>A0A9W8I7K3</accession>
<evidence type="ECO:0008006" key="3">
    <source>
        <dbReference type="Google" id="ProtNLM"/>
    </source>
</evidence>